<sequence>MTVNEIYQSGLKLLENSNIENSKFEAQSL</sequence>
<comment type="caution">
    <text evidence="1">The sequence shown here is derived from an EMBL/GenBank/DDBJ whole genome shotgun (WGS) entry which is preliminary data.</text>
</comment>
<feature type="non-terminal residue" evidence="1">
    <location>
        <position position="29"/>
    </location>
</feature>
<proteinExistence type="predicted"/>
<organism evidence="1">
    <name type="scientific">human gut metagenome</name>
    <dbReference type="NCBI Taxonomy" id="408170"/>
    <lineage>
        <taxon>unclassified sequences</taxon>
        <taxon>metagenomes</taxon>
        <taxon>organismal metagenomes</taxon>
    </lineage>
</organism>
<protein>
    <submittedName>
        <fullName evidence="1">Uncharacterized protein</fullName>
    </submittedName>
</protein>
<evidence type="ECO:0000313" key="1">
    <source>
        <dbReference type="EMBL" id="EKC78626.1"/>
    </source>
</evidence>
<name>K1V446_9ZZZZ</name>
<reference evidence="1" key="1">
    <citation type="journal article" date="2013" name="Environ. Microbiol.">
        <title>Microbiota from the distal guts of lean and obese adolescents exhibit partial functional redundancy besides clear differences in community structure.</title>
        <authorList>
            <person name="Ferrer M."/>
            <person name="Ruiz A."/>
            <person name="Lanza F."/>
            <person name="Haange S.B."/>
            <person name="Oberbach A."/>
            <person name="Till H."/>
            <person name="Bargiela R."/>
            <person name="Campoy C."/>
            <person name="Segura M.T."/>
            <person name="Richter M."/>
            <person name="von Bergen M."/>
            <person name="Seifert J."/>
            <person name="Suarez A."/>
        </authorList>
    </citation>
    <scope>NUCLEOTIDE SEQUENCE</scope>
</reference>
<accession>K1V446</accession>
<gene>
    <name evidence="1" type="ORF">LEA_03287</name>
</gene>
<dbReference type="EMBL" id="AJWY01002185">
    <property type="protein sequence ID" value="EKC78626.1"/>
    <property type="molecule type" value="Genomic_DNA"/>
</dbReference>
<dbReference type="AlphaFoldDB" id="K1V446"/>